<evidence type="ECO:0000256" key="1">
    <source>
        <dbReference type="ARBA" id="ARBA00023125"/>
    </source>
</evidence>
<dbReference type="PROSITE" id="PS50977">
    <property type="entry name" value="HTH_TETR_2"/>
    <property type="match status" value="1"/>
</dbReference>
<gene>
    <name evidence="4" type="ORF">ACFFTU_23005</name>
</gene>
<feature type="DNA-binding region" description="H-T-H motif" evidence="2">
    <location>
        <begin position="33"/>
        <end position="52"/>
    </location>
</feature>
<dbReference type="RefSeq" id="WP_345220456.1">
    <property type="nucleotide sequence ID" value="NZ_BAAAXE010000013.1"/>
</dbReference>
<dbReference type="Proteomes" id="UP001589718">
    <property type="component" value="Unassembled WGS sequence"/>
</dbReference>
<protein>
    <submittedName>
        <fullName evidence="4">TetR/AcrR family transcriptional regulator</fullName>
    </submittedName>
</protein>
<dbReference type="InterPro" id="IPR001647">
    <property type="entry name" value="HTH_TetR"/>
</dbReference>
<accession>A0ABV5PI06</accession>
<reference evidence="4 5" key="1">
    <citation type="submission" date="2024-09" db="EMBL/GenBank/DDBJ databases">
        <authorList>
            <person name="Sun Q."/>
            <person name="Mori K."/>
        </authorList>
    </citation>
    <scope>NUCLEOTIDE SEQUENCE [LARGE SCALE GENOMIC DNA]</scope>
    <source>
        <strain evidence="4 5">JCM 4362</strain>
    </source>
</reference>
<comment type="caution">
    <text evidence="4">The sequence shown here is derived from an EMBL/GenBank/DDBJ whole genome shotgun (WGS) entry which is preliminary data.</text>
</comment>
<dbReference type="InterPro" id="IPR009057">
    <property type="entry name" value="Homeodomain-like_sf"/>
</dbReference>
<evidence type="ECO:0000256" key="2">
    <source>
        <dbReference type="PROSITE-ProRule" id="PRU00335"/>
    </source>
</evidence>
<evidence type="ECO:0000313" key="4">
    <source>
        <dbReference type="EMBL" id="MFB9522817.1"/>
    </source>
</evidence>
<feature type="domain" description="HTH tetR-type" evidence="3">
    <location>
        <begin position="10"/>
        <end position="70"/>
    </location>
</feature>
<keyword evidence="1 2" id="KW-0238">DNA-binding</keyword>
<dbReference type="EMBL" id="JBHMCR010000013">
    <property type="protein sequence ID" value="MFB9522817.1"/>
    <property type="molecule type" value="Genomic_DNA"/>
</dbReference>
<proteinExistence type="predicted"/>
<evidence type="ECO:0000313" key="5">
    <source>
        <dbReference type="Proteomes" id="UP001589718"/>
    </source>
</evidence>
<dbReference type="SUPFAM" id="SSF46689">
    <property type="entry name" value="Homeodomain-like"/>
    <property type="match status" value="1"/>
</dbReference>
<keyword evidence="5" id="KW-1185">Reference proteome</keyword>
<organism evidence="4 5">
    <name type="scientific">Streptomyces cremeus</name>
    <dbReference type="NCBI Taxonomy" id="66881"/>
    <lineage>
        <taxon>Bacteria</taxon>
        <taxon>Bacillati</taxon>
        <taxon>Actinomycetota</taxon>
        <taxon>Actinomycetes</taxon>
        <taxon>Kitasatosporales</taxon>
        <taxon>Streptomycetaceae</taxon>
        <taxon>Streptomyces</taxon>
    </lineage>
</organism>
<name>A0ABV5PI06_STRCM</name>
<evidence type="ECO:0000259" key="3">
    <source>
        <dbReference type="PROSITE" id="PS50977"/>
    </source>
</evidence>
<dbReference type="Gene3D" id="1.10.357.10">
    <property type="entry name" value="Tetracycline Repressor, domain 2"/>
    <property type="match status" value="1"/>
</dbReference>
<sequence length="221" mass="24233">MNARPRVMDPPPQRLVYEATLQAMAERGVRTPGLQHIAQLAGTHRSLLYRHWPRPRLLLSEALAYGLDMLLQHAAEPPQSLFTRLPPLCELAAQLTYATRLLREHPLTASLRQRSPDVLLEAVSTSDHPLYWAAKSWLHQRLSDYARNSAPLTTPDTAGTASPAPAPAPAAYAPVLLLTLVPLALLPSALPESDLDRTTRALVHGLFSPSPDCSTCLRPTT</sequence>